<dbReference type="PANTHER" id="PTHR43731">
    <property type="entry name" value="RHOMBOID PROTEASE"/>
    <property type="match status" value="1"/>
</dbReference>
<dbReference type="PANTHER" id="PTHR43731:SF14">
    <property type="entry name" value="PRESENILIN-ASSOCIATED RHOMBOID-LIKE PROTEIN, MITOCHONDRIAL"/>
    <property type="match status" value="1"/>
</dbReference>
<sequence length="275" mass="28362">MVLESVGIASELARTELGWGVVVSNDDLAAANAEVDAYGQDKASEPISVATRDPLLGGAFIGVIFYVAILVSVAVLNEISAYGVHWMAAGEMRAGPVMSGQLWRTVTALTLHADALHLISNLVFGSVFGLLAGRILGGGVAWLAIVLGGGFGNLLNAALRDPTHISIGASTAVFAALGTLVALALRPQVDRRSETPMQRWSPLVAGILLLATLGLEGDRTDVLAHVSGFVSGLVIGGLCSLLPTRMLTCERVQFGAATATLATLVVAWVLAAGAR</sequence>
<dbReference type="Proteomes" id="UP000319908">
    <property type="component" value="Unassembled WGS sequence"/>
</dbReference>
<dbReference type="Pfam" id="PF01694">
    <property type="entry name" value="Rhomboid"/>
    <property type="match status" value="1"/>
</dbReference>
<evidence type="ECO:0000256" key="2">
    <source>
        <dbReference type="ARBA" id="ARBA00009045"/>
    </source>
</evidence>
<feature type="transmembrane region" description="Helical" evidence="7">
    <location>
        <begin position="254"/>
        <end position="274"/>
    </location>
</feature>
<feature type="transmembrane region" description="Helical" evidence="7">
    <location>
        <begin position="197"/>
        <end position="216"/>
    </location>
</feature>
<evidence type="ECO:0000313" key="10">
    <source>
        <dbReference type="Proteomes" id="UP000319908"/>
    </source>
</evidence>
<comment type="caution">
    <text evidence="9">The sequence shown here is derived from an EMBL/GenBank/DDBJ whole genome shotgun (WGS) entry which is preliminary data.</text>
</comment>
<feature type="transmembrane region" description="Helical" evidence="7">
    <location>
        <begin position="222"/>
        <end position="242"/>
    </location>
</feature>
<keyword evidence="3 7" id="KW-0812">Transmembrane</keyword>
<accession>A0A5C6BSJ6</accession>
<comment type="similarity">
    <text evidence="2">Belongs to the peptidase S54 family.</text>
</comment>
<evidence type="ECO:0000313" key="9">
    <source>
        <dbReference type="EMBL" id="TWU15220.1"/>
    </source>
</evidence>
<keyword evidence="10" id="KW-1185">Reference proteome</keyword>
<proteinExistence type="inferred from homology"/>
<evidence type="ECO:0000256" key="3">
    <source>
        <dbReference type="ARBA" id="ARBA00022692"/>
    </source>
</evidence>
<evidence type="ECO:0000256" key="1">
    <source>
        <dbReference type="ARBA" id="ARBA00004141"/>
    </source>
</evidence>
<dbReference type="SUPFAM" id="SSF144091">
    <property type="entry name" value="Rhomboid-like"/>
    <property type="match status" value="1"/>
</dbReference>
<keyword evidence="4" id="KW-0378">Hydrolase</keyword>
<comment type="subcellular location">
    <subcellularLocation>
        <location evidence="1">Membrane</location>
        <topology evidence="1">Multi-pass membrane protein</topology>
    </subcellularLocation>
</comment>
<dbReference type="InterPro" id="IPR050925">
    <property type="entry name" value="Rhomboid_protease_S54"/>
</dbReference>
<evidence type="ECO:0000259" key="8">
    <source>
        <dbReference type="Pfam" id="PF01694"/>
    </source>
</evidence>
<keyword evidence="6 7" id="KW-0472">Membrane</keyword>
<dbReference type="InterPro" id="IPR035952">
    <property type="entry name" value="Rhomboid-like_sf"/>
</dbReference>
<dbReference type="Gene3D" id="1.20.1540.10">
    <property type="entry name" value="Rhomboid-like"/>
    <property type="match status" value="1"/>
</dbReference>
<dbReference type="InterPro" id="IPR022764">
    <property type="entry name" value="Peptidase_S54_rhomboid_dom"/>
</dbReference>
<dbReference type="EMBL" id="SJPU01000002">
    <property type="protein sequence ID" value="TWU15220.1"/>
    <property type="molecule type" value="Genomic_DNA"/>
</dbReference>
<dbReference type="GO" id="GO:0004252">
    <property type="term" value="F:serine-type endopeptidase activity"/>
    <property type="evidence" value="ECO:0007669"/>
    <property type="project" value="InterPro"/>
</dbReference>
<evidence type="ECO:0000256" key="7">
    <source>
        <dbReference type="SAM" id="Phobius"/>
    </source>
</evidence>
<keyword evidence="5 7" id="KW-1133">Transmembrane helix</keyword>
<evidence type="ECO:0000256" key="5">
    <source>
        <dbReference type="ARBA" id="ARBA00022989"/>
    </source>
</evidence>
<reference evidence="9 10" key="1">
    <citation type="journal article" date="2020" name="Antonie Van Leeuwenhoek">
        <title>Rhodopirellula heiligendammensis sp. nov., Rhodopirellula pilleata sp. nov., and Rhodopirellula solitaria sp. nov. isolated from natural or artificial marine surfaces in Northern Germany and California, USA, and emended description of the genus Rhodopirellula.</title>
        <authorList>
            <person name="Kallscheuer N."/>
            <person name="Wiegand S."/>
            <person name="Jogler M."/>
            <person name="Boedeker C."/>
            <person name="Peeters S.H."/>
            <person name="Rast P."/>
            <person name="Heuer A."/>
            <person name="Jetten M.S.M."/>
            <person name="Rohde M."/>
            <person name="Jogler C."/>
        </authorList>
    </citation>
    <scope>NUCLEOTIDE SEQUENCE [LARGE SCALE GENOMIC DNA]</scope>
    <source>
        <strain evidence="9 10">Poly21</strain>
    </source>
</reference>
<dbReference type="GO" id="GO:0016020">
    <property type="term" value="C:membrane"/>
    <property type="evidence" value="ECO:0007669"/>
    <property type="project" value="UniProtKB-SubCell"/>
</dbReference>
<feature type="domain" description="Peptidase S54 rhomboid" evidence="8">
    <location>
        <begin position="100"/>
        <end position="239"/>
    </location>
</feature>
<evidence type="ECO:0000256" key="4">
    <source>
        <dbReference type="ARBA" id="ARBA00022801"/>
    </source>
</evidence>
<name>A0A5C6BSJ6_9BACT</name>
<feature type="transmembrane region" description="Helical" evidence="7">
    <location>
        <begin position="165"/>
        <end position="185"/>
    </location>
</feature>
<evidence type="ECO:0000256" key="6">
    <source>
        <dbReference type="ARBA" id="ARBA00023136"/>
    </source>
</evidence>
<organism evidence="9 10">
    <name type="scientific">Allorhodopirellula heiligendammensis</name>
    <dbReference type="NCBI Taxonomy" id="2714739"/>
    <lineage>
        <taxon>Bacteria</taxon>
        <taxon>Pseudomonadati</taxon>
        <taxon>Planctomycetota</taxon>
        <taxon>Planctomycetia</taxon>
        <taxon>Pirellulales</taxon>
        <taxon>Pirellulaceae</taxon>
        <taxon>Allorhodopirellula</taxon>
    </lineage>
</organism>
<gene>
    <name evidence="9" type="ORF">Poly21_24140</name>
</gene>
<feature type="transmembrane region" description="Helical" evidence="7">
    <location>
        <begin position="55"/>
        <end position="76"/>
    </location>
</feature>
<dbReference type="AlphaFoldDB" id="A0A5C6BSJ6"/>
<protein>
    <submittedName>
        <fullName evidence="9">Rhomboid family protein</fullName>
    </submittedName>
</protein>